<dbReference type="RefSeq" id="WP_140589611.1">
    <property type="nucleotide sequence ID" value="NZ_VFWZ01000001.1"/>
</dbReference>
<proteinExistence type="predicted"/>
<evidence type="ECO:0000313" key="3">
    <source>
        <dbReference type="Proteomes" id="UP000315540"/>
    </source>
</evidence>
<dbReference type="Pfam" id="PF13785">
    <property type="entry name" value="DUF4178"/>
    <property type="match status" value="1"/>
</dbReference>
<gene>
    <name evidence="2" type="ORF">FHK87_03030</name>
</gene>
<dbReference type="InterPro" id="IPR025235">
    <property type="entry name" value="DUF4178"/>
</dbReference>
<organism evidence="2 3">
    <name type="scientific">Aquimarina algicola</name>
    <dbReference type="NCBI Taxonomy" id="2589995"/>
    <lineage>
        <taxon>Bacteria</taxon>
        <taxon>Pseudomonadati</taxon>
        <taxon>Bacteroidota</taxon>
        <taxon>Flavobacteriia</taxon>
        <taxon>Flavobacteriales</taxon>
        <taxon>Flavobacteriaceae</taxon>
        <taxon>Aquimarina</taxon>
    </lineage>
</organism>
<evidence type="ECO:0000313" key="2">
    <source>
        <dbReference type="EMBL" id="TPN89215.1"/>
    </source>
</evidence>
<accession>A0A504JLF6</accession>
<sequence length="177" mass="20827">MGIFNFFKKDKKESKIDFTVNELKKGYILDYFMKTWEVKSVYLYDWGNNSFAREYFLDAGNEKLYLYVEEDDELICSVWKKIDIIDIDPNIIDITIANDDAPNTITYKNSTFTKISSSLGNCAEEGNEDEYDELISWTYQNKDNKELISVNRVGEEEFEATHGNYVKEYEFSNILPR</sequence>
<feature type="domain" description="DUF4178" evidence="1">
    <location>
        <begin position="25"/>
        <end position="167"/>
    </location>
</feature>
<protein>
    <submittedName>
        <fullName evidence="2">DUF4178 domain-containing protein</fullName>
    </submittedName>
</protein>
<dbReference type="EMBL" id="VFWZ01000001">
    <property type="protein sequence ID" value="TPN89215.1"/>
    <property type="molecule type" value="Genomic_DNA"/>
</dbReference>
<reference evidence="2 3" key="1">
    <citation type="submission" date="2019-06" db="EMBL/GenBank/DDBJ databases">
        <authorList>
            <person name="Meng X."/>
        </authorList>
    </citation>
    <scope>NUCLEOTIDE SEQUENCE [LARGE SCALE GENOMIC DNA]</scope>
    <source>
        <strain evidence="2 3">M625</strain>
    </source>
</reference>
<comment type="caution">
    <text evidence="2">The sequence shown here is derived from an EMBL/GenBank/DDBJ whole genome shotgun (WGS) entry which is preliminary data.</text>
</comment>
<evidence type="ECO:0000259" key="1">
    <source>
        <dbReference type="Pfam" id="PF13785"/>
    </source>
</evidence>
<dbReference type="OrthoDB" id="5502786at2"/>
<dbReference type="Proteomes" id="UP000315540">
    <property type="component" value="Unassembled WGS sequence"/>
</dbReference>
<dbReference type="AlphaFoldDB" id="A0A504JLF6"/>
<keyword evidence="3" id="KW-1185">Reference proteome</keyword>
<name>A0A504JLF6_9FLAO</name>